<dbReference type="Proteomes" id="UP001142372">
    <property type="component" value="Unassembled WGS sequence"/>
</dbReference>
<protein>
    <submittedName>
        <fullName evidence="2">Uncharacterized protein</fullName>
    </submittedName>
</protein>
<comment type="caution">
    <text evidence="2">The sequence shown here is derived from an EMBL/GenBank/DDBJ whole genome shotgun (WGS) entry which is preliminary data.</text>
</comment>
<reference evidence="2" key="2">
    <citation type="submission" date="2023-01" db="EMBL/GenBank/DDBJ databases">
        <authorList>
            <person name="Sun Q."/>
            <person name="Evtushenko L."/>
        </authorList>
    </citation>
    <scope>NUCLEOTIDE SEQUENCE</scope>
    <source>
        <strain evidence="2">VKM Ac-1401</strain>
    </source>
</reference>
<accession>A0A9W6HB18</accession>
<feature type="region of interest" description="Disordered" evidence="1">
    <location>
        <begin position="32"/>
        <end position="70"/>
    </location>
</feature>
<evidence type="ECO:0000313" key="3">
    <source>
        <dbReference type="Proteomes" id="UP001142372"/>
    </source>
</evidence>
<evidence type="ECO:0000313" key="2">
    <source>
        <dbReference type="EMBL" id="GLJ76553.1"/>
    </source>
</evidence>
<feature type="compositionally biased region" description="Polar residues" evidence="1">
    <location>
        <begin position="48"/>
        <end position="57"/>
    </location>
</feature>
<reference evidence="2" key="1">
    <citation type="journal article" date="2014" name="Int. J. Syst. Evol. Microbiol.">
        <title>Complete genome sequence of Corynebacterium casei LMG S-19264T (=DSM 44701T), isolated from a smear-ripened cheese.</title>
        <authorList>
            <consortium name="US DOE Joint Genome Institute (JGI-PGF)"/>
            <person name="Walter F."/>
            <person name="Albersmeier A."/>
            <person name="Kalinowski J."/>
            <person name="Ruckert C."/>
        </authorList>
    </citation>
    <scope>NUCLEOTIDE SEQUENCE</scope>
    <source>
        <strain evidence="2">VKM Ac-1401</strain>
    </source>
</reference>
<sequence length="70" mass="7438">MSVQAVSAQLEAKRICSFKRAVDCHVAKQGNAESIGTPFSGGKDASPNEDQCSTSIGRRNKGGMLDKVRL</sequence>
<dbReference type="EMBL" id="BSEN01000009">
    <property type="protein sequence ID" value="GLJ76553.1"/>
    <property type="molecule type" value="Genomic_DNA"/>
</dbReference>
<proteinExistence type="predicted"/>
<gene>
    <name evidence="2" type="ORF">GCM10017584_21270</name>
</gene>
<keyword evidence="3" id="KW-1185">Reference proteome</keyword>
<organism evidence="2 3">
    <name type="scientific">Leifsonia poae</name>
    <dbReference type="NCBI Taxonomy" id="110933"/>
    <lineage>
        <taxon>Bacteria</taxon>
        <taxon>Bacillati</taxon>
        <taxon>Actinomycetota</taxon>
        <taxon>Actinomycetes</taxon>
        <taxon>Micrococcales</taxon>
        <taxon>Microbacteriaceae</taxon>
        <taxon>Leifsonia</taxon>
    </lineage>
</organism>
<evidence type="ECO:0000256" key="1">
    <source>
        <dbReference type="SAM" id="MobiDB-lite"/>
    </source>
</evidence>
<name>A0A9W6HB18_9MICO</name>
<dbReference type="AlphaFoldDB" id="A0A9W6HB18"/>